<proteinExistence type="inferred from homology"/>
<dbReference type="InterPro" id="IPR020449">
    <property type="entry name" value="Tscrpt_reg_AraC-type_HTH"/>
</dbReference>
<dbReference type="Pfam" id="PF01497">
    <property type="entry name" value="Peripla_BP_2"/>
    <property type="match status" value="1"/>
</dbReference>
<evidence type="ECO:0000256" key="2">
    <source>
        <dbReference type="ARBA" id="ARBA00008814"/>
    </source>
</evidence>
<dbReference type="InterPro" id="IPR018062">
    <property type="entry name" value="HTH_AraC-typ_CS"/>
</dbReference>
<accession>A0ABS4FT66</accession>
<dbReference type="SMART" id="SM00342">
    <property type="entry name" value="HTH_ARAC"/>
    <property type="match status" value="1"/>
</dbReference>
<keyword evidence="5" id="KW-0805">Transcription regulation</keyword>
<dbReference type="SUPFAM" id="SSF53807">
    <property type="entry name" value="Helical backbone' metal receptor"/>
    <property type="match status" value="1"/>
</dbReference>
<protein>
    <submittedName>
        <fullName evidence="10">Iron complex transport system substrate-binding protein</fullName>
    </submittedName>
</protein>
<dbReference type="InterPro" id="IPR002491">
    <property type="entry name" value="ABC_transptr_periplasmic_BD"/>
</dbReference>
<dbReference type="PANTHER" id="PTHR30532">
    <property type="entry name" value="IRON III DICITRATE-BINDING PERIPLASMIC PROTEIN"/>
    <property type="match status" value="1"/>
</dbReference>
<organism evidence="10 11">
    <name type="scientific">Paenibacillus turicensis</name>
    <dbReference type="NCBI Taxonomy" id="160487"/>
    <lineage>
        <taxon>Bacteria</taxon>
        <taxon>Bacillati</taxon>
        <taxon>Bacillota</taxon>
        <taxon>Bacilli</taxon>
        <taxon>Bacillales</taxon>
        <taxon>Paenibacillaceae</taxon>
        <taxon>Paenibacillus</taxon>
    </lineage>
</organism>
<keyword evidence="11" id="KW-1185">Reference proteome</keyword>
<dbReference type="Gene3D" id="3.40.50.1980">
    <property type="entry name" value="Nitrogenase molybdenum iron protein domain"/>
    <property type="match status" value="2"/>
</dbReference>
<keyword evidence="3" id="KW-0813">Transport</keyword>
<dbReference type="Pfam" id="PF12833">
    <property type="entry name" value="HTH_18"/>
    <property type="match status" value="1"/>
</dbReference>
<evidence type="ECO:0000259" key="9">
    <source>
        <dbReference type="PROSITE" id="PS50983"/>
    </source>
</evidence>
<comment type="subcellular location">
    <subcellularLocation>
        <location evidence="1">Cell envelope</location>
    </subcellularLocation>
</comment>
<reference evidence="10 11" key="1">
    <citation type="submission" date="2021-03" db="EMBL/GenBank/DDBJ databases">
        <title>Genomic Encyclopedia of Type Strains, Phase IV (KMG-IV): sequencing the most valuable type-strain genomes for metagenomic binning, comparative biology and taxonomic classification.</title>
        <authorList>
            <person name="Goeker M."/>
        </authorList>
    </citation>
    <scope>NUCLEOTIDE SEQUENCE [LARGE SCALE GENOMIC DNA]</scope>
    <source>
        <strain evidence="10 11">DSM 14349</strain>
    </source>
</reference>
<evidence type="ECO:0000256" key="6">
    <source>
        <dbReference type="ARBA" id="ARBA00023125"/>
    </source>
</evidence>
<sequence length="601" mass="67279">MPPQEQESFWSNLAIKTLDVYSSTLPSDGVWRETELTENVLLLASGGEGELVINGKVNHVQASFACHLVKGTSFTLTTRAENIHYIMIFYKVFLMVEDSSMLNLQQRNQPLSKSFLQHPVLRTELYQSAETIVSKWSHGDGLERFHINAMLQGLLYELVLQHERSQGSPAPDMVDIVATYIAGHYRKEMELKELAALAGCSVRQLQRRFKQQKQLAPMEYVIQLRMESAARLLQYTDAPISEVAEKAGYRDAYYFSRAFKKYYGVPPQVYRSNVGYGLLQNQESHNHYHNRNQSHLASSYPSAQGTVIRHMRGEYRVTTTPLRIAVMDVQYADHLLALGMPPAGSVGLGTVGLGNVGLKLGTNTVLGTGELGEVLKFPQYIREKLNDTEYLGTYEAPDLQAVARLKTDLIICTEMHDAHYGALSQMAPTLMFKRNESWQTILSLFGELIGKQAEAEHIITAYHRKTALLSEELAEVMAGKSVALIRPRESLVRVHTAAHRTGAVLYRDLGLPAPLFVADTSDTAYHISVDRLPAVHANHYFLLSNEMMLNGRSETEQSVLGMLDTDKQQRIYQVDAATWIGCYGPTGINSIVDQVARVLLA</sequence>
<evidence type="ECO:0000256" key="1">
    <source>
        <dbReference type="ARBA" id="ARBA00004196"/>
    </source>
</evidence>
<feature type="domain" description="Fe/B12 periplasmic-binding" evidence="9">
    <location>
        <begin position="323"/>
        <end position="601"/>
    </location>
</feature>
<keyword evidence="7" id="KW-0804">Transcription</keyword>
<name>A0ABS4FT66_9BACL</name>
<dbReference type="PROSITE" id="PS00041">
    <property type="entry name" value="HTH_ARAC_FAMILY_1"/>
    <property type="match status" value="1"/>
</dbReference>
<dbReference type="Gene3D" id="1.10.10.60">
    <property type="entry name" value="Homeodomain-like"/>
    <property type="match status" value="1"/>
</dbReference>
<dbReference type="PROSITE" id="PS01124">
    <property type="entry name" value="HTH_ARAC_FAMILY_2"/>
    <property type="match status" value="1"/>
</dbReference>
<comment type="similarity">
    <text evidence="2">Belongs to the bacterial solute-binding protein 8 family.</text>
</comment>
<dbReference type="PROSITE" id="PS50983">
    <property type="entry name" value="FE_B12_PBP"/>
    <property type="match status" value="1"/>
</dbReference>
<dbReference type="Proteomes" id="UP001519272">
    <property type="component" value="Unassembled WGS sequence"/>
</dbReference>
<dbReference type="PANTHER" id="PTHR30532:SF1">
    <property type="entry name" value="IRON(3+)-HYDROXAMATE-BINDING PROTEIN FHUD"/>
    <property type="match status" value="1"/>
</dbReference>
<dbReference type="InterPro" id="IPR018060">
    <property type="entry name" value="HTH_AraC"/>
</dbReference>
<feature type="domain" description="HTH araC/xylS-type" evidence="8">
    <location>
        <begin position="175"/>
        <end position="273"/>
    </location>
</feature>
<dbReference type="RefSeq" id="WP_210089394.1">
    <property type="nucleotide sequence ID" value="NZ_JAGGKG010000010.1"/>
</dbReference>
<keyword evidence="4" id="KW-0732">Signal</keyword>
<comment type="caution">
    <text evidence="10">The sequence shown here is derived from an EMBL/GenBank/DDBJ whole genome shotgun (WGS) entry which is preliminary data.</text>
</comment>
<evidence type="ECO:0000256" key="3">
    <source>
        <dbReference type="ARBA" id="ARBA00022448"/>
    </source>
</evidence>
<keyword evidence="6" id="KW-0238">DNA-binding</keyword>
<evidence type="ECO:0000259" key="8">
    <source>
        <dbReference type="PROSITE" id="PS01124"/>
    </source>
</evidence>
<dbReference type="EMBL" id="JAGGKG010000010">
    <property type="protein sequence ID" value="MBP1905778.1"/>
    <property type="molecule type" value="Genomic_DNA"/>
</dbReference>
<evidence type="ECO:0000313" key="11">
    <source>
        <dbReference type="Proteomes" id="UP001519272"/>
    </source>
</evidence>
<dbReference type="SUPFAM" id="SSF46689">
    <property type="entry name" value="Homeodomain-like"/>
    <property type="match status" value="2"/>
</dbReference>
<evidence type="ECO:0000256" key="5">
    <source>
        <dbReference type="ARBA" id="ARBA00023015"/>
    </source>
</evidence>
<evidence type="ECO:0000313" key="10">
    <source>
        <dbReference type="EMBL" id="MBP1905778.1"/>
    </source>
</evidence>
<evidence type="ECO:0000256" key="7">
    <source>
        <dbReference type="ARBA" id="ARBA00023163"/>
    </source>
</evidence>
<evidence type="ECO:0000256" key="4">
    <source>
        <dbReference type="ARBA" id="ARBA00022729"/>
    </source>
</evidence>
<dbReference type="PRINTS" id="PR00032">
    <property type="entry name" value="HTHARAC"/>
</dbReference>
<gene>
    <name evidence="10" type="ORF">J2Z32_002426</name>
</gene>
<dbReference type="InterPro" id="IPR051313">
    <property type="entry name" value="Bact_iron-sidero_bind"/>
</dbReference>
<dbReference type="InterPro" id="IPR009057">
    <property type="entry name" value="Homeodomain-like_sf"/>
</dbReference>